<evidence type="ECO:0000256" key="8">
    <source>
        <dbReference type="ARBA" id="ARBA00022824"/>
    </source>
</evidence>
<feature type="binding site" evidence="17">
    <location>
        <position position="217"/>
    </location>
    <ligand>
        <name>FAD</name>
        <dbReference type="ChEBI" id="CHEBI:57692"/>
    </ligand>
</feature>
<dbReference type="InterPro" id="IPR007266">
    <property type="entry name" value="Ero1"/>
</dbReference>
<evidence type="ECO:0000256" key="4">
    <source>
        <dbReference type="ARBA" id="ARBA00011802"/>
    </source>
</evidence>
<comment type="subcellular location">
    <subcellularLocation>
        <location evidence="2">Endoplasmic reticulum membrane</location>
        <topology evidence="2">Peripheral membrane protein</topology>
        <orientation evidence="2">Lumenal side</orientation>
    </subcellularLocation>
</comment>
<keyword evidence="11" id="KW-0560">Oxidoreductase</keyword>
<evidence type="ECO:0000313" key="21">
    <source>
        <dbReference type="EMBL" id="KAH9827476.1"/>
    </source>
</evidence>
<comment type="subunit">
    <text evidence="4">May function both as a monomer and a homodimer.</text>
</comment>
<name>A0A9W7SRK7_9PEZI</name>
<dbReference type="PROSITE" id="PS51257">
    <property type="entry name" value="PROKAR_LIPOPROTEIN"/>
    <property type="match status" value="1"/>
</dbReference>
<reference evidence="21 22" key="1">
    <citation type="journal article" date="2018" name="IMA Fungus">
        <title>IMA Genome-F 10: Nine draft genome sequences of Claviceps purpurea s.lat., including C. arundinis, C. humidiphila, and C. cf. spartinae, pseudomolecules for the pitch canker pathogen Fusarium circinatum, draft genome of Davidsoniella eucalypti, Grosmannia galeiformis, Quambalaria eucalypti, and Teratosphaeria destructans.</title>
        <authorList>
            <person name="Wingfield B.D."/>
            <person name="Liu M."/>
            <person name="Nguyen H.D."/>
            <person name="Lane F.A."/>
            <person name="Morgan S.W."/>
            <person name="De Vos L."/>
            <person name="Wilken P.M."/>
            <person name="Duong T.A."/>
            <person name="Aylward J."/>
            <person name="Coetzee M.P."/>
            <person name="Dadej K."/>
            <person name="De Beer Z.W."/>
            <person name="Findlay W."/>
            <person name="Havenga M."/>
            <person name="Kolarik M."/>
            <person name="Menzies J.G."/>
            <person name="Naidoo K."/>
            <person name="Pochopski O."/>
            <person name="Shoukouhi P."/>
            <person name="Santana Q.C."/>
            <person name="Seifert K.A."/>
            <person name="Soal N."/>
            <person name="Steenkamp E.T."/>
            <person name="Tatham C.T."/>
            <person name="van der Nest M.A."/>
            <person name="Wingfield M.J."/>
        </authorList>
    </citation>
    <scope>NUCLEOTIDE SEQUENCE [LARGE SCALE GENOMIC DNA]</scope>
    <source>
        <strain evidence="21">CMW44962</strain>
    </source>
</reference>
<evidence type="ECO:0000256" key="16">
    <source>
        <dbReference type="PIRSR" id="PIRSR017205-1"/>
    </source>
</evidence>
<organism evidence="21 22">
    <name type="scientific">Teratosphaeria destructans</name>
    <dbReference type="NCBI Taxonomy" id="418781"/>
    <lineage>
        <taxon>Eukaryota</taxon>
        <taxon>Fungi</taxon>
        <taxon>Dikarya</taxon>
        <taxon>Ascomycota</taxon>
        <taxon>Pezizomycotina</taxon>
        <taxon>Dothideomycetes</taxon>
        <taxon>Dothideomycetidae</taxon>
        <taxon>Mycosphaerellales</taxon>
        <taxon>Teratosphaeriaceae</taxon>
        <taxon>Teratosphaeria</taxon>
    </lineage>
</organism>
<keyword evidence="8" id="KW-0256">Endoplasmic reticulum</keyword>
<feature type="region of interest" description="Disordered" evidence="19">
    <location>
        <begin position="144"/>
        <end position="165"/>
    </location>
</feature>
<sequence length="629" mass="71174">MAAAMRRRTPAKAFYLAFFALFSGACQAASSTRSHPDVCAVGICATPAPSRPPPHTVSQLEPKAQVSDACASYADLDRLNHRLQPYVKNLANNTDFFSYYRLNLYNKDCPFWHDDDGLCGNIACAVTTLENEEDIPQIWRAEELSKLEGPKAEHPGRKQQRERRRPLMDQLGQDVGESCVVEYDDECDDRDYCVPEDESVSAKGDYVSLAENPERFTGYAGEASHRIWGAIYRENCFSKPSGSSHSAAVPGLSAPHPGFSQNQAQAALDFKQIVKARDRQEAIKSGVPVDELEFEDECLEKRVFYRVISGMHASISTHLCYEYLNQTTGEWSPNLQCYKERLHEHPERVSNLYFNYALMLRAVGKLRDYVQDYTFCTGDPIQDKKTKDMIRKLSSAIPDGPQIFDESVMFQDGSVTENGISLKEDFRNRFRNVSRIMDCVGCDKCRLWGKLQTNGFGTALKVLFEFGNGPAGEEKPLLRRTELVALINTLDKISTSLKAIEHFRGLIEDETLDASSSPLHPDSAEAGPPLPEPSGQTPSDAEVDDWPNVNTSDPASCQPPPDETLTEIFWTEYNNMYRAISFVLKQWYNTPRTLATIAYGEFMRLTEYWLGLRVRERNWEFRFPRLDEL</sequence>
<comment type="similarity">
    <text evidence="3">Belongs to the EROs family.</text>
</comment>
<evidence type="ECO:0000256" key="11">
    <source>
        <dbReference type="ARBA" id="ARBA00023002"/>
    </source>
</evidence>
<feature type="binding site" evidence="17">
    <location>
        <position position="228"/>
    </location>
    <ligand>
        <name>FAD</name>
        <dbReference type="ChEBI" id="CHEBI:57692"/>
    </ligand>
</feature>
<keyword evidence="15" id="KW-0676">Redox-active center</keyword>
<dbReference type="GO" id="GO:0071949">
    <property type="term" value="F:FAD binding"/>
    <property type="evidence" value="ECO:0007669"/>
    <property type="project" value="InterPro"/>
</dbReference>
<proteinExistence type="inferred from homology"/>
<dbReference type="PANTHER" id="PTHR12613">
    <property type="entry name" value="ERO1-RELATED"/>
    <property type="match status" value="1"/>
</dbReference>
<feature type="compositionally biased region" description="Basic and acidic residues" evidence="19">
    <location>
        <begin position="144"/>
        <end position="156"/>
    </location>
</feature>
<evidence type="ECO:0000313" key="22">
    <source>
        <dbReference type="Proteomes" id="UP001138500"/>
    </source>
</evidence>
<dbReference type="PANTHER" id="PTHR12613:SF0">
    <property type="entry name" value="ERO1-LIKE PROTEIN"/>
    <property type="match status" value="1"/>
</dbReference>
<dbReference type="PIRSF" id="PIRSF017205">
    <property type="entry name" value="ERO1"/>
    <property type="match status" value="1"/>
</dbReference>
<dbReference type="SUPFAM" id="SSF110019">
    <property type="entry name" value="ERO1-like"/>
    <property type="match status" value="1"/>
</dbReference>
<accession>A0A9W7SRK7</accession>
<keyword evidence="22" id="KW-1185">Reference proteome</keyword>
<dbReference type="GO" id="GO:0015035">
    <property type="term" value="F:protein-disulfide reductase activity"/>
    <property type="evidence" value="ECO:0007669"/>
    <property type="project" value="InterPro"/>
</dbReference>
<feature type="signal peptide" evidence="20">
    <location>
        <begin position="1"/>
        <end position="28"/>
    </location>
</feature>
<evidence type="ECO:0000256" key="7">
    <source>
        <dbReference type="ARBA" id="ARBA00022729"/>
    </source>
</evidence>
<evidence type="ECO:0000256" key="2">
    <source>
        <dbReference type="ARBA" id="ARBA00004367"/>
    </source>
</evidence>
<comment type="cofactor">
    <cofactor evidence="1 17">
        <name>FAD</name>
        <dbReference type="ChEBI" id="CHEBI:57692"/>
    </cofactor>
</comment>
<evidence type="ECO:0000256" key="17">
    <source>
        <dbReference type="PIRSR" id="PIRSR017205-2"/>
    </source>
</evidence>
<feature type="binding site" evidence="17">
    <location>
        <position position="215"/>
    </location>
    <ligand>
        <name>FAD</name>
        <dbReference type="ChEBI" id="CHEBI:57692"/>
    </ligand>
</feature>
<dbReference type="GO" id="GO:0016972">
    <property type="term" value="F:thiol oxidase activity"/>
    <property type="evidence" value="ECO:0007669"/>
    <property type="project" value="InterPro"/>
</dbReference>
<dbReference type="OrthoDB" id="269384at2759"/>
<protein>
    <submittedName>
        <fullName evidence="21">Endoplasmic Reticulum Oxidoreductin 1 (ERO1)</fullName>
    </submittedName>
</protein>
<evidence type="ECO:0000256" key="5">
    <source>
        <dbReference type="ARBA" id="ARBA00022448"/>
    </source>
</evidence>
<feature type="region of interest" description="Disordered" evidence="19">
    <location>
        <begin position="514"/>
        <end position="563"/>
    </location>
</feature>
<keyword evidence="10" id="KW-0249">Electron transport</keyword>
<evidence type="ECO:0000256" key="18">
    <source>
        <dbReference type="PIRSR" id="PIRSR017205-3"/>
    </source>
</evidence>
<evidence type="ECO:0000256" key="1">
    <source>
        <dbReference type="ARBA" id="ARBA00001974"/>
    </source>
</evidence>
<keyword evidence="14" id="KW-0325">Glycoprotein</keyword>
<reference evidence="21 22" key="2">
    <citation type="journal article" date="2021" name="Curr. Genet.">
        <title>Genetic response to nitrogen starvation in the aggressive Eucalyptus foliar pathogen Teratosphaeria destructans.</title>
        <authorList>
            <person name="Havenga M."/>
            <person name="Wingfield B.D."/>
            <person name="Wingfield M.J."/>
            <person name="Dreyer L.L."/>
            <person name="Roets F."/>
            <person name="Aylward J."/>
        </authorList>
    </citation>
    <scope>NUCLEOTIDE SEQUENCE [LARGE SCALE GENOMIC DNA]</scope>
    <source>
        <strain evidence="21">CMW44962</strain>
    </source>
</reference>
<feature type="binding site" evidence="17">
    <location>
        <position position="312"/>
    </location>
    <ligand>
        <name>FAD</name>
        <dbReference type="ChEBI" id="CHEBI:57692"/>
    </ligand>
</feature>
<evidence type="ECO:0000256" key="12">
    <source>
        <dbReference type="ARBA" id="ARBA00023136"/>
    </source>
</evidence>
<evidence type="ECO:0000256" key="14">
    <source>
        <dbReference type="ARBA" id="ARBA00023180"/>
    </source>
</evidence>
<evidence type="ECO:0000256" key="20">
    <source>
        <dbReference type="SAM" id="SignalP"/>
    </source>
</evidence>
<feature type="chain" id="PRO_5040807334" evidence="20">
    <location>
        <begin position="29"/>
        <end position="629"/>
    </location>
</feature>
<feature type="active site" description="Nucleophile" evidence="16">
    <location>
        <position position="442"/>
    </location>
</feature>
<dbReference type="EMBL" id="RIBY02001878">
    <property type="protein sequence ID" value="KAH9827476.1"/>
    <property type="molecule type" value="Genomic_DNA"/>
</dbReference>
<feature type="binding site" evidence="17">
    <location>
        <position position="341"/>
    </location>
    <ligand>
        <name>FAD</name>
        <dbReference type="ChEBI" id="CHEBI:57692"/>
    </ligand>
</feature>
<evidence type="ECO:0000256" key="15">
    <source>
        <dbReference type="ARBA" id="ARBA00023284"/>
    </source>
</evidence>
<feature type="binding site" evidence="17">
    <location>
        <position position="309"/>
    </location>
    <ligand>
        <name>FAD</name>
        <dbReference type="ChEBI" id="CHEBI:57692"/>
    </ligand>
</feature>
<evidence type="ECO:0000256" key="19">
    <source>
        <dbReference type="SAM" id="MobiDB-lite"/>
    </source>
</evidence>
<dbReference type="Pfam" id="PF04137">
    <property type="entry name" value="ERO1"/>
    <property type="match status" value="1"/>
</dbReference>
<evidence type="ECO:0000256" key="9">
    <source>
        <dbReference type="ARBA" id="ARBA00022827"/>
    </source>
</evidence>
<evidence type="ECO:0000256" key="13">
    <source>
        <dbReference type="ARBA" id="ARBA00023157"/>
    </source>
</evidence>
<keyword evidence="7 20" id="KW-0732">Signal</keyword>
<feature type="disulfide bond" description="Redox-active" evidence="18">
    <location>
        <begin position="442"/>
        <end position="445"/>
    </location>
</feature>
<dbReference type="Proteomes" id="UP001138500">
    <property type="component" value="Unassembled WGS sequence"/>
</dbReference>
<evidence type="ECO:0000256" key="3">
    <source>
        <dbReference type="ARBA" id="ARBA00008277"/>
    </source>
</evidence>
<dbReference type="InterPro" id="IPR037192">
    <property type="entry name" value="ERO1-like_sf"/>
</dbReference>
<keyword evidence="13 18" id="KW-1015">Disulfide bond</keyword>
<keyword evidence="12" id="KW-0472">Membrane</keyword>
<evidence type="ECO:0000256" key="6">
    <source>
        <dbReference type="ARBA" id="ARBA00022630"/>
    </source>
</evidence>
<dbReference type="AlphaFoldDB" id="A0A9W7SRK7"/>
<feature type="disulfide bond" description="Redox-active" evidence="18">
    <location>
        <begin position="119"/>
        <end position="124"/>
    </location>
</feature>
<evidence type="ECO:0000256" key="10">
    <source>
        <dbReference type="ARBA" id="ARBA00022982"/>
    </source>
</evidence>
<gene>
    <name evidence="21" type="ORF">Tdes44962_MAKER09713</name>
</gene>
<keyword evidence="6" id="KW-0285">Flavoprotein</keyword>
<feature type="active site" evidence="16">
    <location>
        <position position="445"/>
    </location>
</feature>
<keyword evidence="5" id="KW-0813">Transport</keyword>
<dbReference type="GO" id="GO:0034975">
    <property type="term" value="P:protein folding in endoplasmic reticulum"/>
    <property type="evidence" value="ECO:0007669"/>
    <property type="project" value="InterPro"/>
</dbReference>
<dbReference type="GO" id="GO:0005789">
    <property type="term" value="C:endoplasmic reticulum membrane"/>
    <property type="evidence" value="ECO:0007669"/>
    <property type="project" value="UniProtKB-SubCell"/>
</dbReference>
<keyword evidence="9 17" id="KW-0274">FAD</keyword>
<comment type="caution">
    <text evidence="21">The sequence shown here is derived from an EMBL/GenBank/DDBJ whole genome shotgun (WGS) entry which is preliminary data.</text>
</comment>